<feature type="coiled-coil region" evidence="1">
    <location>
        <begin position="110"/>
        <end position="151"/>
    </location>
</feature>
<evidence type="ECO:0000256" key="1">
    <source>
        <dbReference type="SAM" id="Coils"/>
    </source>
</evidence>
<accession>A0A8S5VGW2</accession>
<keyword evidence="1" id="KW-0175">Coiled coil</keyword>
<sequence>MEDIKNIEMEDQVLELGPLYDKVKEIAEANKEAFKNDQTLTTVQMDDVFAKISDRGSFSVDDPDLEIPELKKNIVKIFGIIHNIFVTDIYKDGIPKKVQDEIYHKMQTVVAKKKEAMNSLRKELDLAKSDLRKAENEVRKAERSGRAVVEADNSLDIPLKRYDNAEARFKASQKEYQILSDIKTRVFSGNSKEMQHIQHTKIVLSILYSIKKIMKENLTLEQVQEQKIFSSDNGINEKMYSLLNKIIAEVRSLSDNEFNKLLEEIAETSLETYNIQANNYYIMCKNVLNILIEMFGIELSLPPIMKEFNKKSEVPVDRKDEWDKAEQYTINQAKNYIKEIVEGRYEKKKIEGHELNMLKEMLTFIDEWTTLQTLQNMIQANQNTLMQKRAIITRFKQSIRIIARLIWKGKESDVVENDLFEKISLAVLFGTTKADGIYLTLCMI</sequence>
<name>A0A8S5VGW2_9CAUD</name>
<evidence type="ECO:0000313" key="2">
    <source>
        <dbReference type="EMBL" id="DAG05948.1"/>
    </source>
</evidence>
<reference evidence="2" key="1">
    <citation type="journal article" date="2021" name="Proc. Natl. Acad. Sci. U.S.A.">
        <title>A Catalog of Tens of Thousands of Viruses from Human Metagenomes Reveals Hidden Associations with Chronic Diseases.</title>
        <authorList>
            <person name="Tisza M.J."/>
            <person name="Buck C.B."/>
        </authorList>
    </citation>
    <scope>NUCLEOTIDE SEQUENCE</scope>
    <source>
        <strain evidence="2">CtkfK18</strain>
    </source>
</reference>
<organism evidence="2">
    <name type="scientific">Myoviridae sp. ctkfK18</name>
    <dbReference type="NCBI Taxonomy" id="2825165"/>
    <lineage>
        <taxon>Viruses</taxon>
        <taxon>Duplodnaviria</taxon>
        <taxon>Heunggongvirae</taxon>
        <taxon>Uroviricota</taxon>
        <taxon>Caudoviricetes</taxon>
    </lineage>
</organism>
<dbReference type="EMBL" id="BK016265">
    <property type="protein sequence ID" value="DAG05948.1"/>
    <property type="molecule type" value="Genomic_DNA"/>
</dbReference>
<protein>
    <submittedName>
        <fullName evidence="2">Uncharacterized protein</fullName>
    </submittedName>
</protein>
<proteinExistence type="predicted"/>